<evidence type="ECO:0000313" key="3">
    <source>
        <dbReference type="Proteomes" id="UP000002899"/>
    </source>
</evidence>
<proteinExistence type="predicted"/>
<dbReference type="SUPFAM" id="SSF53474">
    <property type="entry name" value="alpha/beta-Hydrolases"/>
    <property type="match status" value="1"/>
</dbReference>
<protein>
    <submittedName>
        <fullName evidence="2">DDHD domain</fullName>
    </submittedName>
</protein>
<dbReference type="GO" id="GO:0005737">
    <property type="term" value="C:cytoplasm"/>
    <property type="evidence" value="ECO:0007669"/>
    <property type="project" value="TreeGrafter"/>
</dbReference>
<dbReference type="PROSITE" id="PS51043">
    <property type="entry name" value="DDHD"/>
    <property type="match status" value="1"/>
</dbReference>
<reference evidence="2 3" key="1">
    <citation type="journal article" date="2012" name="Nucleic Acids Res.">
        <title>Sequencing of the smallest Apicomplexan genome from the human pathogen Babesia microti.</title>
        <authorList>
            <person name="Cornillot E."/>
            <person name="Hadj-Kaddour K."/>
            <person name="Dassouli A."/>
            <person name="Noel B."/>
            <person name="Ranwez V."/>
            <person name="Vacherie B."/>
            <person name="Augagneur Y."/>
            <person name="Bres V."/>
            <person name="Duclos A."/>
            <person name="Randazzo S."/>
            <person name="Carcy B."/>
            <person name="Debierre-Grockiego F."/>
            <person name="Delbecq S."/>
            <person name="Moubri-Menage K."/>
            <person name="Shams-Eldin H."/>
            <person name="Usmani-Brown S."/>
            <person name="Bringaud F."/>
            <person name="Wincker P."/>
            <person name="Vivares C.P."/>
            <person name="Schwarz R.T."/>
            <person name="Schetters T.P."/>
            <person name="Krause P.J."/>
            <person name="Gorenflot A."/>
            <person name="Berry V."/>
            <person name="Barbe V."/>
            <person name="Ben Mamoun C."/>
        </authorList>
    </citation>
    <scope>NUCLEOTIDE SEQUENCE [LARGE SCALE GENOMIC DNA]</scope>
    <source>
        <strain evidence="2 3">RI</strain>
    </source>
</reference>
<reference evidence="2 3" key="2">
    <citation type="journal article" date="2013" name="PLoS ONE">
        <title>Whole genome mapping and re-organization of the nuclear and mitochondrial genomes of Babesia microti isolates.</title>
        <authorList>
            <person name="Cornillot E."/>
            <person name="Dassouli A."/>
            <person name="Garg A."/>
            <person name="Pachikara N."/>
            <person name="Randazzo S."/>
            <person name="Depoix D."/>
            <person name="Carcy B."/>
            <person name="Delbecq S."/>
            <person name="Frutos R."/>
            <person name="Silva J.C."/>
            <person name="Sutton R."/>
            <person name="Krause P.J."/>
            <person name="Mamoun C.B."/>
        </authorList>
    </citation>
    <scope>NUCLEOTIDE SEQUENCE [LARGE SCALE GENOMIC DNA]</scope>
    <source>
        <strain evidence="2 3">RI</strain>
    </source>
</reference>
<dbReference type="Proteomes" id="UP000002899">
    <property type="component" value="Chromosome II"/>
</dbReference>
<evidence type="ECO:0000259" key="1">
    <source>
        <dbReference type="PROSITE" id="PS51043"/>
    </source>
</evidence>
<dbReference type="Pfam" id="PF02862">
    <property type="entry name" value="DDHD"/>
    <property type="match status" value="1"/>
</dbReference>
<dbReference type="InterPro" id="IPR058055">
    <property type="entry name" value="PA-PLA1"/>
</dbReference>
<dbReference type="OrthoDB" id="69269at2759"/>
<name>A0A1R4AAI9_BABMR</name>
<sequence>MGDLTPEELEIERKKLRKNVNVKFDKTKGPVDYIFIVLHGIGATDDGLVDKYRAFKCALDSVKRYWYYDRNIQYHLYMINWKKYIVDAQNIVFEKLSLPTIKKYRQLIYLIVSDIVFYYNPRYCDYLINCIADDINNEIDRLRNHSSDRFKDSKIVSIGYSMGSVLMHDLLSGKPSRTTFKKGPLPKIKHKIDHFFAIASPMSVMATFNEPNFMKGEFELPEGINYYNIFHPYDPLASRLEPLIYPNCENLPDPVLIPYWRTNGLRKWYEWDNNIKQTKSLIVDNIFDFASNITNNLTNWWNPNKNVNSVLDNNLADSRDRNKSLQSFRSKLRNSDVPEIVSSKYDNFIVGNPKHNSCNFVEEKSGDDGYISDSSDYSDDKNDTVINESAKKLSQINFQGSQILKTRYDFQLQEGTTEHYLHPIALINSHFNYWNAKDMAFFILRTITGSKRQFSLADRLSQTEIRAMELAECQENEKDRLEFLEIAELAKERSESLKREDEKEIPPSVGPFAWNNISSFMKGKDGGNCDESLIENEWTMAGDENERQIKNMASRPFVD</sequence>
<dbReference type="InterPro" id="IPR029058">
    <property type="entry name" value="AB_hydrolase_fold"/>
</dbReference>
<dbReference type="PANTHER" id="PTHR23509:SF10">
    <property type="entry name" value="LD21067P"/>
    <property type="match status" value="1"/>
</dbReference>
<dbReference type="InterPro" id="IPR004177">
    <property type="entry name" value="DDHD_dom"/>
</dbReference>
<dbReference type="GO" id="GO:0004620">
    <property type="term" value="F:phospholipase activity"/>
    <property type="evidence" value="ECO:0007669"/>
    <property type="project" value="TreeGrafter"/>
</dbReference>
<gene>
    <name evidence="2" type="ORF">BMR1_02g02600</name>
</gene>
<dbReference type="SMART" id="SM01127">
    <property type="entry name" value="DDHD"/>
    <property type="match status" value="1"/>
</dbReference>
<accession>A0A1R4AAI9</accession>
<dbReference type="EMBL" id="FO082872">
    <property type="protein sequence ID" value="SJK86013.1"/>
    <property type="molecule type" value="Genomic_DNA"/>
</dbReference>
<dbReference type="PANTHER" id="PTHR23509">
    <property type="entry name" value="PA-PL1 PHOSPHOLIPASE FAMILY"/>
    <property type="match status" value="1"/>
</dbReference>
<dbReference type="Gene3D" id="3.40.50.1820">
    <property type="entry name" value="alpha/beta hydrolase"/>
    <property type="match status" value="1"/>
</dbReference>
<dbReference type="GO" id="GO:0046872">
    <property type="term" value="F:metal ion binding"/>
    <property type="evidence" value="ECO:0007669"/>
    <property type="project" value="InterPro"/>
</dbReference>
<dbReference type="GeneID" id="24424303"/>
<feature type="domain" description="DDHD" evidence="1">
    <location>
        <begin position="188"/>
        <end position="449"/>
    </location>
</feature>
<dbReference type="AlphaFoldDB" id="A0A1R4AAI9"/>
<reference evidence="2 3" key="3">
    <citation type="journal article" date="2016" name="Sci. Rep.">
        <title>Genome-wide diversity and gene expression profiling of Babesia microti isolates identify polymorphic genes that mediate host-pathogen interactions.</title>
        <authorList>
            <person name="Silva J.C."/>
            <person name="Cornillot E."/>
            <person name="McCracken C."/>
            <person name="Usmani-Brown S."/>
            <person name="Dwivedi A."/>
            <person name="Ifeonu O.O."/>
            <person name="Crabtree J."/>
            <person name="Gotia H.T."/>
            <person name="Virji A.Z."/>
            <person name="Reynes C."/>
            <person name="Colinge J."/>
            <person name="Kumar V."/>
            <person name="Lawres L."/>
            <person name="Pazzi J.E."/>
            <person name="Pablo J.V."/>
            <person name="Hung C."/>
            <person name="Brancato J."/>
            <person name="Kumari P."/>
            <person name="Orvis J."/>
            <person name="Tretina K."/>
            <person name="Chibucos M."/>
            <person name="Ott S."/>
            <person name="Sadzewicz L."/>
            <person name="Sengamalay N."/>
            <person name="Shetty A.C."/>
            <person name="Su Q."/>
            <person name="Tallon L."/>
            <person name="Fraser C.M."/>
            <person name="Frutos R."/>
            <person name="Molina D.M."/>
            <person name="Krause P.J."/>
            <person name="Ben Mamoun C."/>
        </authorList>
    </citation>
    <scope>NUCLEOTIDE SEQUENCE [LARGE SCALE GENOMIC DNA]</scope>
    <source>
        <strain evidence="2 3">RI</strain>
    </source>
</reference>
<dbReference type="VEuPathDB" id="PiroplasmaDB:BMR1_02g02600"/>
<evidence type="ECO:0000313" key="2">
    <source>
        <dbReference type="EMBL" id="SJK86013.1"/>
    </source>
</evidence>
<keyword evidence="3" id="KW-1185">Reference proteome</keyword>
<dbReference type="KEGG" id="bmic:BMR1_02g02600"/>
<dbReference type="RefSeq" id="XP_021338212.1">
    <property type="nucleotide sequence ID" value="XM_021481586.1"/>
</dbReference>
<organism evidence="2 3">
    <name type="scientific">Babesia microti (strain RI)</name>
    <dbReference type="NCBI Taxonomy" id="1133968"/>
    <lineage>
        <taxon>Eukaryota</taxon>
        <taxon>Sar</taxon>
        <taxon>Alveolata</taxon>
        <taxon>Apicomplexa</taxon>
        <taxon>Aconoidasida</taxon>
        <taxon>Piroplasmida</taxon>
        <taxon>Babesiidae</taxon>
        <taxon>Babesia</taxon>
    </lineage>
</organism>